<reference evidence="3" key="2">
    <citation type="journal article" date="2008" name="Nucleic Acids Res.">
        <title>The rice annotation project database (RAP-DB): 2008 update.</title>
        <authorList>
            <consortium name="The rice annotation project (RAP)"/>
        </authorList>
    </citation>
    <scope>GENOME REANNOTATION</scope>
    <source>
        <strain evidence="3">cv. Nipponbare</strain>
    </source>
</reference>
<feature type="region of interest" description="Disordered" evidence="1">
    <location>
        <begin position="66"/>
        <end position="133"/>
    </location>
</feature>
<feature type="compositionally biased region" description="Low complexity" evidence="1">
    <location>
        <begin position="246"/>
        <end position="255"/>
    </location>
</feature>
<evidence type="ECO:0000313" key="3">
    <source>
        <dbReference type="Proteomes" id="UP000000763"/>
    </source>
</evidence>
<gene>
    <name evidence="2" type="primary">P0407A09.16</name>
</gene>
<evidence type="ECO:0000256" key="1">
    <source>
        <dbReference type="SAM" id="MobiDB-lite"/>
    </source>
</evidence>
<feature type="compositionally biased region" description="Gly residues" evidence="1">
    <location>
        <begin position="265"/>
        <end position="280"/>
    </location>
</feature>
<reference evidence="3" key="1">
    <citation type="journal article" date="2005" name="Nature">
        <title>The map-based sequence of the rice genome.</title>
        <authorList>
            <consortium name="International rice genome sequencing project (IRGSP)"/>
            <person name="Matsumoto T."/>
            <person name="Wu J."/>
            <person name="Kanamori H."/>
            <person name="Katayose Y."/>
            <person name="Fujisawa M."/>
            <person name="Namiki N."/>
            <person name="Mizuno H."/>
            <person name="Yamamoto K."/>
            <person name="Antonio B.A."/>
            <person name="Baba T."/>
            <person name="Sakata K."/>
            <person name="Nagamura Y."/>
            <person name="Aoki H."/>
            <person name="Arikawa K."/>
            <person name="Arita K."/>
            <person name="Bito T."/>
            <person name="Chiden Y."/>
            <person name="Fujitsuka N."/>
            <person name="Fukunaka R."/>
            <person name="Hamada M."/>
            <person name="Harada C."/>
            <person name="Hayashi A."/>
            <person name="Hijishita S."/>
            <person name="Honda M."/>
            <person name="Hosokawa S."/>
            <person name="Ichikawa Y."/>
            <person name="Idonuma A."/>
            <person name="Iijima M."/>
            <person name="Ikeda M."/>
            <person name="Ikeno M."/>
            <person name="Ito K."/>
            <person name="Ito S."/>
            <person name="Ito T."/>
            <person name="Ito Y."/>
            <person name="Ito Y."/>
            <person name="Iwabuchi A."/>
            <person name="Kamiya K."/>
            <person name="Karasawa W."/>
            <person name="Kurita K."/>
            <person name="Katagiri S."/>
            <person name="Kikuta A."/>
            <person name="Kobayashi H."/>
            <person name="Kobayashi N."/>
            <person name="Machita K."/>
            <person name="Maehara T."/>
            <person name="Masukawa M."/>
            <person name="Mizubayashi T."/>
            <person name="Mukai Y."/>
            <person name="Nagasaki H."/>
            <person name="Nagata Y."/>
            <person name="Naito S."/>
            <person name="Nakashima M."/>
            <person name="Nakama Y."/>
            <person name="Nakamichi Y."/>
            <person name="Nakamura M."/>
            <person name="Meguro A."/>
            <person name="Negishi M."/>
            <person name="Ohta I."/>
            <person name="Ohta T."/>
            <person name="Okamoto M."/>
            <person name="Ono N."/>
            <person name="Saji S."/>
            <person name="Sakaguchi M."/>
            <person name="Sakai K."/>
            <person name="Shibata M."/>
            <person name="Shimokawa T."/>
            <person name="Song J."/>
            <person name="Takazaki Y."/>
            <person name="Terasawa K."/>
            <person name="Tsugane M."/>
            <person name="Tsuji K."/>
            <person name="Ueda S."/>
            <person name="Waki K."/>
            <person name="Yamagata H."/>
            <person name="Yamamoto M."/>
            <person name="Yamamoto S."/>
            <person name="Yamane H."/>
            <person name="Yoshiki S."/>
            <person name="Yoshihara R."/>
            <person name="Yukawa K."/>
            <person name="Zhong H."/>
            <person name="Yano M."/>
            <person name="Yuan Q."/>
            <person name="Ouyang S."/>
            <person name="Liu J."/>
            <person name="Jones K.M."/>
            <person name="Gansberger K."/>
            <person name="Moffat K."/>
            <person name="Hill J."/>
            <person name="Bera J."/>
            <person name="Fadrosh D."/>
            <person name="Jin S."/>
            <person name="Johri S."/>
            <person name="Kim M."/>
            <person name="Overton L."/>
            <person name="Reardon M."/>
            <person name="Tsitrin T."/>
            <person name="Vuong H."/>
            <person name="Weaver B."/>
            <person name="Ciecko A."/>
            <person name="Tallon L."/>
            <person name="Jackson J."/>
            <person name="Pai G."/>
            <person name="Aken S.V."/>
            <person name="Utterback T."/>
            <person name="Reidmuller S."/>
            <person name="Feldblyum T."/>
            <person name="Hsiao J."/>
            <person name="Zismann V."/>
            <person name="Iobst S."/>
            <person name="de Vazeille A.R."/>
            <person name="Buell C.R."/>
            <person name="Ying K."/>
            <person name="Li Y."/>
            <person name="Lu T."/>
            <person name="Huang Y."/>
            <person name="Zhao Q."/>
            <person name="Feng Q."/>
            <person name="Zhang L."/>
            <person name="Zhu J."/>
            <person name="Weng Q."/>
            <person name="Mu J."/>
            <person name="Lu Y."/>
            <person name="Fan D."/>
            <person name="Liu Y."/>
            <person name="Guan J."/>
            <person name="Zhang Y."/>
            <person name="Yu S."/>
            <person name="Liu X."/>
            <person name="Zhang Y."/>
            <person name="Hong G."/>
            <person name="Han B."/>
            <person name="Choisne N."/>
            <person name="Demange N."/>
            <person name="Orjeda G."/>
            <person name="Samain S."/>
            <person name="Cattolico L."/>
            <person name="Pelletier E."/>
            <person name="Couloux A."/>
            <person name="Segurens B."/>
            <person name="Wincker P."/>
            <person name="D'Hont A."/>
            <person name="Scarpelli C."/>
            <person name="Weissenbach J."/>
            <person name="Salanoubat M."/>
            <person name="Quetier F."/>
            <person name="Yu Y."/>
            <person name="Kim H.R."/>
            <person name="Rambo T."/>
            <person name="Currie J."/>
            <person name="Collura K."/>
            <person name="Luo M."/>
            <person name="Yang T."/>
            <person name="Ammiraju J.S.S."/>
            <person name="Engler F."/>
            <person name="Soderlund C."/>
            <person name="Wing R.A."/>
            <person name="Palmer L.E."/>
            <person name="de la Bastide M."/>
            <person name="Spiegel L."/>
            <person name="Nascimento L."/>
            <person name="Zutavern T."/>
            <person name="O'Shaughnessy A."/>
            <person name="Dike S."/>
            <person name="Dedhia N."/>
            <person name="Preston R."/>
            <person name="Balija V."/>
            <person name="McCombie W.R."/>
            <person name="Chow T."/>
            <person name="Chen H."/>
            <person name="Chung M."/>
            <person name="Chen C."/>
            <person name="Shaw J."/>
            <person name="Wu H."/>
            <person name="Hsiao K."/>
            <person name="Chao Y."/>
            <person name="Chu M."/>
            <person name="Cheng C."/>
            <person name="Hour A."/>
            <person name="Lee P."/>
            <person name="Lin S."/>
            <person name="Lin Y."/>
            <person name="Liou J."/>
            <person name="Liu S."/>
            <person name="Hsing Y."/>
            <person name="Raghuvanshi S."/>
            <person name="Mohanty A."/>
            <person name="Bharti A.K."/>
            <person name="Gaur A."/>
            <person name="Gupta V."/>
            <person name="Kumar D."/>
            <person name="Ravi V."/>
            <person name="Vij S."/>
            <person name="Kapur A."/>
            <person name="Khurana P."/>
            <person name="Khurana P."/>
            <person name="Khurana J.P."/>
            <person name="Tyagi A.K."/>
            <person name="Gaikwad K."/>
            <person name="Singh A."/>
            <person name="Dalal V."/>
            <person name="Srivastava S."/>
            <person name="Dixit A."/>
            <person name="Pal A.K."/>
            <person name="Ghazi I.A."/>
            <person name="Yadav M."/>
            <person name="Pandit A."/>
            <person name="Bhargava A."/>
            <person name="Sureshbabu K."/>
            <person name="Batra K."/>
            <person name="Sharma T.R."/>
            <person name="Mohapatra T."/>
            <person name="Singh N.K."/>
            <person name="Messing J."/>
            <person name="Nelson A.B."/>
            <person name="Fuks G."/>
            <person name="Kavchok S."/>
            <person name="Keizer G."/>
            <person name="Linton E."/>
            <person name="Llaca V."/>
            <person name="Song R."/>
            <person name="Tanyolac B."/>
            <person name="Young S."/>
            <person name="Ho-Il K."/>
            <person name="Hahn J.H."/>
            <person name="Sangsakoo G."/>
            <person name="Vanavichit A."/>
            <person name="de Mattos Luiz.A.T."/>
            <person name="Zimmer P.D."/>
            <person name="Malone G."/>
            <person name="Dellagostin O."/>
            <person name="de Oliveira A.C."/>
            <person name="Bevan M."/>
            <person name="Bancroft I."/>
            <person name="Minx P."/>
            <person name="Cordum H."/>
            <person name="Wilson R."/>
            <person name="Cheng Z."/>
            <person name="Jin W."/>
            <person name="Jiang J."/>
            <person name="Leong S.A."/>
            <person name="Iwama H."/>
            <person name="Gojobori T."/>
            <person name="Itoh T."/>
            <person name="Niimura Y."/>
            <person name="Fujii Y."/>
            <person name="Habara T."/>
            <person name="Sakai H."/>
            <person name="Sato Y."/>
            <person name="Wilson G."/>
            <person name="Kumar K."/>
            <person name="McCouch S."/>
            <person name="Juretic N."/>
            <person name="Hoen D."/>
            <person name="Wright S."/>
            <person name="Bruskiewich R."/>
            <person name="Bureau T."/>
            <person name="Miyao A."/>
            <person name="Hirochika H."/>
            <person name="Nishikawa T."/>
            <person name="Kadowaki K."/>
            <person name="Sugiura M."/>
            <person name="Burr B."/>
            <person name="Sasaki T."/>
        </authorList>
    </citation>
    <scope>NUCLEOTIDE SEQUENCE [LARGE SCALE GENOMIC DNA]</scope>
    <source>
        <strain evidence="3">cv. Nipponbare</strain>
    </source>
</reference>
<feature type="compositionally biased region" description="Basic and acidic residues" evidence="1">
    <location>
        <begin position="108"/>
        <end position="128"/>
    </location>
</feature>
<protein>
    <submittedName>
        <fullName evidence="2">Circumsporozoite protein-like</fullName>
    </submittedName>
</protein>
<evidence type="ECO:0000313" key="2">
    <source>
        <dbReference type="EMBL" id="BAD19459.1"/>
    </source>
</evidence>
<feature type="region of interest" description="Disordered" evidence="1">
    <location>
        <begin position="203"/>
        <end position="332"/>
    </location>
</feature>
<feature type="compositionally biased region" description="Basic residues" evidence="1">
    <location>
        <begin position="70"/>
        <end position="79"/>
    </location>
</feature>
<dbReference type="Proteomes" id="UP000000763">
    <property type="component" value="Chromosome 2"/>
</dbReference>
<sequence length="450" mass="47102">MRMPEGPCIKAQQLTKEVQDDQRSLALLKAFIELHESSRKPAIDENPRSDRGRGGTARVWKEWPTAGRARPSRARHARGRALTGHRLTRSSGTGGLRWHPHGCHGGKARGEEEARPEIGRHTAADGFRRAAASRRGMRAPVDIGGDGELIPRLGSKRGGATAIGGGGEARRIGDVVARGKGQGGANSGLAEPVRDCDAHAVTRDPMVTGDAGPDGHRRRTRGGVMRRRKRRHSAETKEKAGGLGAARGRAAPWWRGDGRRPQGAVGNGGEAMPGGGGDWGGIHALTSGRRRGSELSGLGLRKGKKEGARSPASARTHWLPRSSATDGDGKNNGMVAMTLRRWRGKNREVGMGRGLGIGFYRWRGWSFEGKEGGLTGVAAGPSGSAAQALTAVATGRSATTGACAGTKGGETSLPKQQASAMVGVGIDSAATKHPFLMNPHSSSNVDVAAV</sequence>
<name>Q6K7Y1_ORYSJ</name>
<feature type="region of interest" description="Disordered" evidence="1">
    <location>
        <begin position="37"/>
        <end position="56"/>
    </location>
</feature>
<dbReference type="AlphaFoldDB" id="Q6K7Y1"/>
<feature type="compositionally biased region" description="Basic residues" evidence="1">
    <location>
        <begin position="98"/>
        <end position="107"/>
    </location>
</feature>
<proteinExistence type="predicted"/>
<accession>Q6K7Y1</accession>
<dbReference type="EMBL" id="AP004747">
    <property type="protein sequence ID" value="BAD19459.1"/>
    <property type="molecule type" value="Genomic_DNA"/>
</dbReference>
<feature type="compositionally biased region" description="Basic residues" evidence="1">
    <location>
        <begin position="216"/>
        <end position="232"/>
    </location>
</feature>
<organism evidence="2 3">
    <name type="scientific">Oryza sativa subsp. japonica</name>
    <name type="common">Rice</name>
    <dbReference type="NCBI Taxonomy" id="39947"/>
    <lineage>
        <taxon>Eukaryota</taxon>
        <taxon>Viridiplantae</taxon>
        <taxon>Streptophyta</taxon>
        <taxon>Embryophyta</taxon>
        <taxon>Tracheophyta</taxon>
        <taxon>Spermatophyta</taxon>
        <taxon>Magnoliopsida</taxon>
        <taxon>Liliopsida</taxon>
        <taxon>Poales</taxon>
        <taxon>Poaceae</taxon>
        <taxon>BOP clade</taxon>
        <taxon>Oryzoideae</taxon>
        <taxon>Oryzeae</taxon>
        <taxon>Oryzinae</taxon>
        <taxon>Oryza</taxon>
        <taxon>Oryza sativa</taxon>
    </lineage>
</organism>
<feature type="compositionally biased region" description="Basic and acidic residues" evidence="1">
    <location>
        <begin position="37"/>
        <end position="53"/>
    </location>
</feature>